<organism evidence="2">
    <name type="scientific">Mycobacterium phage Pharb</name>
    <dbReference type="NCBI Taxonomy" id="3136626"/>
    <lineage>
        <taxon>Viruses</taxon>
    </lineage>
</organism>
<evidence type="ECO:0000256" key="1">
    <source>
        <dbReference type="SAM" id="MobiDB-lite"/>
    </source>
</evidence>
<accession>A0AAU8GPL5</accession>
<feature type="region of interest" description="Disordered" evidence="1">
    <location>
        <begin position="1"/>
        <end position="25"/>
    </location>
</feature>
<feature type="compositionally biased region" description="Basic and acidic residues" evidence="1">
    <location>
        <begin position="13"/>
        <end position="25"/>
    </location>
</feature>
<feature type="compositionally biased region" description="Polar residues" evidence="1">
    <location>
        <begin position="1"/>
        <end position="12"/>
    </location>
</feature>
<gene>
    <name evidence="2" type="primary">46</name>
    <name evidence="2" type="ORF">SEA_PHARB_46</name>
</gene>
<proteinExistence type="predicted"/>
<protein>
    <submittedName>
        <fullName evidence="2">Uncharacterized protein</fullName>
    </submittedName>
</protein>
<reference evidence="2" key="1">
    <citation type="submission" date="2024-04" db="EMBL/GenBank/DDBJ databases">
        <authorList>
            <person name="Bains C."/>
            <person name="Hallett B."/>
            <person name="Lee H."/>
            <person name="Redzematovic E."/>
            <person name="Hutchison K.W."/>
            <person name="Molloy S.D."/>
            <person name="Viland M.D."/>
            <person name="Lewis C.M."/>
            <person name="Garlena R.A."/>
            <person name="Russell D.A."/>
            <person name="Jacobs-Sera D."/>
            <person name="Hatfull G.F."/>
        </authorList>
    </citation>
    <scope>NUCLEOTIDE SEQUENCE</scope>
</reference>
<sequence length="123" mass="13635">MQLAKQIQVTSKLTRERDEARAERDAGRRVIAELTDQLAEALRARAVDNCTAYARIEVLTGERDAAVEQYGEADAAHRAALSDLAEQERELATLRAVDDEAMNVPTVRAAAVLHDEPDMERYG</sequence>
<evidence type="ECO:0000313" key="2">
    <source>
        <dbReference type="EMBL" id="XCH43655.1"/>
    </source>
</evidence>
<dbReference type="EMBL" id="PP750966">
    <property type="protein sequence ID" value="XCH43655.1"/>
    <property type="molecule type" value="Genomic_DNA"/>
</dbReference>
<name>A0AAU8GPL5_9VIRU</name>